<organism evidence="2 3">
    <name type="scientific">Empedobacter falsenii</name>
    <dbReference type="NCBI Taxonomy" id="343874"/>
    <lineage>
        <taxon>Bacteria</taxon>
        <taxon>Pseudomonadati</taxon>
        <taxon>Bacteroidota</taxon>
        <taxon>Flavobacteriia</taxon>
        <taxon>Flavobacteriales</taxon>
        <taxon>Weeksellaceae</taxon>
        <taxon>Empedobacter</taxon>
    </lineage>
</organism>
<feature type="signal peptide" evidence="1">
    <location>
        <begin position="1"/>
        <end position="25"/>
    </location>
</feature>
<dbReference type="STRING" id="343874.GCA_000805695_00587"/>
<evidence type="ECO:0000313" key="3">
    <source>
        <dbReference type="Proteomes" id="UP000254737"/>
    </source>
</evidence>
<reference evidence="2 3" key="1">
    <citation type="submission" date="2018-06" db="EMBL/GenBank/DDBJ databases">
        <authorList>
            <consortium name="Pathogen Informatics"/>
            <person name="Doyle S."/>
        </authorList>
    </citation>
    <scope>NUCLEOTIDE SEQUENCE [LARGE SCALE GENOMIC DNA]</scope>
    <source>
        <strain evidence="2 3">NCTC13456</strain>
    </source>
</reference>
<dbReference type="RefSeq" id="WP_052217753.1">
    <property type="nucleotide sequence ID" value="NZ_JSYQ01000012.1"/>
</dbReference>
<evidence type="ECO:0000313" key="2">
    <source>
        <dbReference type="EMBL" id="STD59273.1"/>
    </source>
</evidence>
<sequence>MLKKRTILLTFFGLLFFSLSIVVNAQEDSVKIDTVRIENKNHSKFRKFYQKLLFKKKPTSFPIQPNNNVGDGKYQGKIIRNIYYKTQDPFGYSLQDTTRKPTKWIERTGNTLHGKSKQFVLRQNMLLKLGDKYDSVKAAESERLIRTNRSIRRVEIKEEAVGNDSVDLYVNSIDSWSMFITGSVSSSKAGIRIRERNFLGLGHVFDNRYRHNYKTGNSLYQFNYTVPNIAQTRIIGNVRYFKNEDNHYTKSISFVRPFYSPLAHYAGGVSVGQVYFKDSLDFEKPILVDNHFKYNYQDYWLARAFRIDDGHSENITNFIVSGRFYDRSYTETPTPENDPVNFFSDQTNYLVGIGISSKRYIKTKYIFNYDIEEDIAIGKSLGIIGGIQNIRQTDRYYLGGKASAGGFLNTGFWGFGVEFGGFFNKGKFEQKTLSVELQYMAKLINWGKWKFRNFMKTNYLLGHDLLDSPADQLSLHEHDYLGMAGFKSDRGLTGQQKLMFEYQLQSYTPYEFLGFRISPFFNAMVAAIGDNKKFILNNNPIYSRFSLGVMLTNDYFVFNNIRFSLSYYPSIPGQGDNLIKTNLLDNRDFQMMDFDFSKPNYIRWNRWD</sequence>
<accession>A0A376GK06</accession>
<dbReference type="OrthoDB" id="1110633at2"/>
<gene>
    <name evidence="2" type="ORF">NCTC13456_02910</name>
</gene>
<dbReference type="Proteomes" id="UP000254737">
    <property type="component" value="Unassembled WGS sequence"/>
</dbReference>
<keyword evidence="1" id="KW-0732">Signal</keyword>
<proteinExistence type="predicted"/>
<name>A0A376GK06_9FLAO</name>
<evidence type="ECO:0000256" key="1">
    <source>
        <dbReference type="SAM" id="SignalP"/>
    </source>
</evidence>
<dbReference type="EMBL" id="UFXS01000001">
    <property type="protein sequence ID" value="STD59273.1"/>
    <property type="molecule type" value="Genomic_DNA"/>
</dbReference>
<feature type="chain" id="PRO_5017076910" evidence="1">
    <location>
        <begin position="26"/>
        <end position="608"/>
    </location>
</feature>
<dbReference type="AlphaFoldDB" id="A0A376GK06"/>
<protein>
    <submittedName>
        <fullName evidence="2">Outer membrane protein/protective antigen OMA87</fullName>
    </submittedName>
</protein>